<feature type="transmembrane region" description="Helical" evidence="3">
    <location>
        <begin position="97"/>
        <end position="115"/>
    </location>
</feature>
<proteinExistence type="predicted"/>
<dbReference type="PROSITE" id="PS50887">
    <property type="entry name" value="GGDEF"/>
    <property type="match status" value="1"/>
</dbReference>
<feature type="transmembrane region" description="Helical" evidence="3">
    <location>
        <begin position="65"/>
        <end position="85"/>
    </location>
</feature>
<dbReference type="AlphaFoldDB" id="A0A3S0V306"/>
<dbReference type="PANTHER" id="PTHR45138:SF9">
    <property type="entry name" value="DIGUANYLATE CYCLASE DGCM-RELATED"/>
    <property type="match status" value="1"/>
</dbReference>
<sequence>MNLDTTFIAQMIAIIGFTVGGSVLLASVSYPNHIRRGLRSYAYGKLLVAAGFLIAASRGATLPEITVPAANGIVIAGLSLNYVCVRHLQQKPVPKGMVSGCGAVVAAFCALVLFVDPADLSNVRLVSSVAAVLLLGLVAAELLLFYEGRGIAHYMSGVLLFLMGLAFALRIWAAASQPASPVDQMINDGAERAVLLMSFLGTVVGSITFILMAGDAFNKELTILAHTDGLTGLLNRRRFLEIGENEFQRARRHGRPLTVLTIDIDRFKTINDRAGHPFGDRVIQAVAATCGTQIRREDAAGRLGGEEFAILLPETDEATGEQIAERLRTAIERDVAPLGAEHGLAVTCSVGGVSLGTGHQSFTDLIALSDAALYAAKNGGRNQVRFAGAAEPLPMVV</sequence>
<dbReference type="EC" id="2.7.7.65" evidence="1"/>
<name>A0A3S0V306_9PROT</name>
<feature type="transmembrane region" description="Helical" evidence="3">
    <location>
        <begin position="127"/>
        <end position="146"/>
    </location>
</feature>
<keyword evidence="6" id="KW-1185">Reference proteome</keyword>
<dbReference type="FunFam" id="3.30.70.270:FF:000001">
    <property type="entry name" value="Diguanylate cyclase domain protein"/>
    <property type="match status" value="1"/>
</dbReference>
<feature type="transmembrane region" description="Helical" evidence="3">
    <location>
        <begin position="6"/>
        <end position="28"/>
    </location>
</feature>
<dbReference type="GO" id="GO:0043709">
    <property type="term" value="P:cell adhesion involved in single-species biofilm formation"/>
    <property type="evidence" value="ECO:0007669"/>
    <property type="project" value="TreeGrafter"/>
</dbReference>
<dbReference type="OrthoDB" id="7366409at2"/>
<feature type="transmembrane region" description="Helical" evidence="3">
    <location>
        <begin position="193"/>
        <end position="213"/>
    </location>
</feature>
<dbReference type="Pfam" id="PF00990">
    <property type="entry name" value="GGDEF"/>
    <property type="match status" value="1"/>
</dbReference>
<dbReference type="InterPro" id="IPR043128">
    <property type="entry name" value="Rev_trsase/Diguanyl_cyclase"/>
</dbReference>
<dbReference type="NCBIfam" id="TIGR00254">
    <property type="entry name" value="GGDEF"/>
    <property type="match status" value="1"/>
</dbReference>
<accession>A0A3S0V306</accession>
<dbReference type="GO" id="GO:0005886">
    <property type="term" value="C:plasma membrane"/>
    <property type="evidence" value="ECO:0007669"/>
    <property type="project" value="TreeGrafter"/>
</dbReference>
<dbReference type="CDD" id="cd01949">
    <property type="entry name" value="GGDEF"/>
    <property type="match status" value="1"/>
</dbReference>
<dbReference type="InterPro" id="IPR029787">
    <property type="entry name" value="Nucleotide_cyclase"/>
</dbReference>
<protein>
    <recommendedName>
        <fullName evidence="1">diguanylate cyclase</fullName>
        <ecNumber evidence="1">2.7.7.65</ecNumber>
    </recommendedName>
</protein>
<evidence type="ECO:0000256" key="3">
    <source>
        <dbReference type="SAM" id="Phobius"/>
    </source>
</evidence>
<keyword evidence="3" id="KW-0472">Membrane</keyword>
<keyword evidence="3" id="KW-1133">Transmembrane helix</keyword>
<keyword evidence="3" id="KW-0812">Transmembrane</keyword>
<dbReference type="InterPro" id="IPR000160">
    <property type="entry name" value="GGDEF_dom"/>
</dbReference>
<comment type="caution">
    <text evidence="5">The sequence shown here is derived from an EMBL/GenBank/DDBJ whole genome shotgun (WGS) entry which is preliminary data.</text>
</comment>
<dbReference type="Gene3D" id="3.30.70.270">
    <property type="match status" value="1"/>
</dbReference>
<evidence type="ECO:0000256" key="1">
    <source>
        <dbReference type="ARBA" id="ARBA00012528"/>
    </source>
</evidence>
<feature type="domain" description="GGDEF" evidence="4">
    <location>
        <begin position="255"/>
        <end position="389"/>
    </location>
</feature>
<comment type="catalytic activity">
    <reaction evidence="2">
        <text>2 GTP = 3',3'-c-di-GMP + 2 diphosphate</text>
        <dbReference type="Rhea" id="RHEA:24898"/>
        <dbReference type="ChEBI" id="CHEBI:33019"/>
        <dbReference type="ChEBI" id="CHEBI:37565"/>
        <dbReference type="ChEBI" id="CHEBI:58805"/>
        <dbReference type="EC" id="2.7.7.65"/>
    </reaction>
</comment>
<dbReference type="Proteomes" id="UP000280346">
    <property type="component" value="Unassembled WGS sequence"/>
</dbReference>
<dbReference type="GO" id="GO:1902201">
    <property type="term" value="P:negative regulation of bacterial-type flagellum-dependent cell motility"/>
    <property type="evidence" value="ECO:0007669"/>
    <property type="project" value="TreeGrafter"/>
</dbReference>
<evidence type="ECO:0000313" key="5">
    <source>
        <dbReference type="EMBL" id="RUQ74615.1"/>
    </source>
</evidence>
<dbReference type="RefSeq" id="WP_126995831.1">
    <property type="nucleotide sequence ID" value="NZ_CP173191.1"/>
</dbReference>
<dbReference type="GO" id="GO:0052621">
    <property type="term" value="F:diguanylate cyclase activity"/>
    <property type="evidence" value="ECO:0007669"/>
    <property type="project" value="UniProtKB-EC"/>
</dbReference>
<feature type="transmembrane region" description="Helical" evidence="3">
    <location>
        <begin position="40"/>
        <end position="59"/>
    </location>
</feature>
<evidence type="ECO:0000313" key="6">
    <source>
        <dbReference type="Proteomes" id="UP000280346"/>
    </source>
</evidence>
<dbReference type="EMBL" id="RZIJ01000003">
    <property type="protein sequence ID" value="RUQ74615.1"/>
    <property type="molecule type" value="Genomic_DNA"/>
</dbReference>
<reference evidence="5 6" key="1">
    <citation type="submission" date="2018-12" db="EMBL/GenBank/DDBJ databases">
        <authorList>
            <person name="Yang Y."/>
        </authorList>
    </citation>
    <scope>NUCLEOTIDE SEQUENCE [LARGE SCALE GENOMIC DNA]</scope>
    <source>
        <strain evidence="5 6">GSF71</strain>
    </source>
</reference>
<organism evidence="5 6">
    <name type="scientific">Azospirillum doebereinerae</name>
    <dbReference type="NCBI Taxonomy" id="92933"/>
    <lineage>
        <taxon>Bacteria</taxon>
        <taxon>Pseudomonadati</taxon>
        <taxon>Pseudomonadota</taxon>
        <taxon>Alphaproteobacteria</taxon>
        <taxon>Rhodospirillales</taxon>
        <taxon>Azospirillaceae</taxon>
        <taxon>Azospirillum</taxon>
    </lineage>
</organism>
<gene>
    <name evidence="5" type="ORF">EJ913_06145</name>
</gene>
<dbReference type="SMART" id="SM00267">
    <property type="entry name" value="GGDEF"/>
    <property type="match status" value="1"/>
</dbReference>
<dbReference type="InterPro" id="IPR050469">
    <property type="entry name" value="Diguanylate_Cyclase"/>
</dbReference>
<evidence type="ECO:0000259" key="4">
    <source>
        <dbReference type="PROSITE" id="PS50887"/>
    </source>
</evidence>
<evidence type="ECO:0000256" key="2">
    <source>
        <dbReference type="ARBA" id="ARBA00034247"/>
    </source>
</evidence>
<dbReference type="PANTHER" id="PTHR45138">
    <property type="entry name" value="REGULATORY COMPONENTS OF SENSORY TRANSDUCTION SYSTEM"/>
    <property type="match status" value="1"/>
</dbReference>
<feature type="transmembrane region" description="Helical" evidence="3">
    <location>
        <begin position="153"/>
        <end position="173"/>
    </location>
</feature>
<dbReference type="SUPFAM" id="SSF55073">
    <property type="entry name" value="Nucleotide cyclase"/>
    <property type="match status" value="1"/>
</dbReference>